<evidence type="ECO:0000256" key="1">
    <source>
        <dbReference type="ARBA" id="ARBA00004141"/>
    </source>
</evidence>
<feature type="transmembrane region" description="Helical" evidence="6">
    <location>
        <begin position="12"/>
        <end position="36"/>
    </location>
</feature>
<comment type="caution">
    <text evidence="7">The sequence shown here is derived from an EMBL/GenBank/DDBJ whole genome shotgun (WGS) entry which is preliminary data.</text>
</comment>
<keyword evidence="3 6" id="KW-0812">Transmembrane</keyword>
<gene>
    <name evidence="7" type="ORF">DdX_19068</name>
</gene>
<comment type="similarity">
    <text evidence="2 6">Belongs to the nematode receptor-like protein srg family.</text>
</comment>
<feature type="transmembrane region" description="Helical" evidence="6">
    <location>
        <begin position="230"/>
        <end position="251"/>
    </location>
</feature>
<dbReference type="SUPFAM" id="SSF81321">
    <property type="entry name" value="Family A G protein-coupled receptor-like"/>
    <property type="match status" value="1"/>
</dbReference>
<evidence type="ECO:0000256" key="5">
    <source>
        <dbReference type="ARBA" id="ARBA00023136"/>
    </source>
</evidence>
<evidence type="ECO:0000313" key="8">
    <source>
        <dbReference type="Proteomes" id="UP001201812"/>
    </source>
</evidence>
<feature type="transmembrane region" description="Helical" evidence="6">
    <location>
        <begin position="180"/>
        <end position="205"/>
    </location>
</feature>
<evidence type="ECO:0000256" key="4">
    <source>
        <dbReference type="ARBA" id="ARBA00022989"/>
    </source>
</evidence>
<feature type="transmembrane region" description="Helical" evidence="6">
    <location>
        <begin position="48"/>
        <end position="66"/>
    </location>
</feature>
<feature type="transmembrane region" description="Helical" evidence="6">
    <location>
        <begin position="130"/>
        <end position="149"/>
    </location>
</feature>
<organism evidence="7 8">
    <name type="scientific">Ditylenchus destructor</name>
    <dbReference type="NCBI Taxonomy" id="166010"/>
    <lineage>
        <taxon>Eukaryota</taxon>
        <taxon>Metazoa</taxon>
        <taxon>Ecdysozoa</taxon>
        <taxon>Nematoda</taxon>
        <taxon>Chromadorea</taxon>
        <taxon>Rhabditida</taxon>
        <taxon>Tylenchina</taxon>
        <taxon>Tylenchomorpha</taxon>
        <taxon>Sphaerularioidea</taxon>
        <taxon>Anguinidae</taxon>
        <taxon>Anguininae</taxon>
        <taxon>Ditylenchus</taxon>
    </lineage>
</organism>
<dbReference type="InterPro" id="IPR000609">
    <property type="entry name" value="7TM_GPCR_serpentine_rcpt_Srg"/>
</dbReference>
<dbReference type="Pfam" id="PF02118">
    <property type="entry name" value="Srg"/>
    <property type="match status" value="1"/>
</dbReference>
<dbReference type="Proteomes" id="UP001201812">
    <property type="component" value="Unassembled WGS sequence"/>
</dbReference>
<accession>A0AAD4MIJ1</accession>
<proteinExistence type="inferred from homology"/>
<evidence type="ECO:0000256" key="2">
    <source>
        <dbReference type="ARBA" id="ARBA00005692"/>
    </source>
</evidence>
<dbReference type="Gene3D" id="1.20.1070.10">
    <property type="entry name" value="Rhodopsin 7-helix transmembrane proteins"/>
    <property type="match status" value="1"/>
</dbReference>
<sequence length="334" mass="38980">MGSTLSQEPYPPFILSLVISIPSIVLYIVEVSVMILNPKEFRSAFFRLFIARFFSNFVGYITSFPYLRFVRVGLFSDFYRTLSPRFLAVVFFYNFYNFHAENLSTMFILLNRVTLIIYPTRHDKIWKYCLPVAILITYSVPLAFTYPILGYDFYLRLQADNWTYTLDFYKVQGKTYINSVYYAAVSAISFCLICGALNLLTLFLYRRSNKRREHSTDTARNMQREIESRLTIYAFVTFAAQLFYSLFWILAYSSTMIASRDNIFLATINQGPWVADLCTLVLPAWVLIWASSKIKTPVYRIFKVNRWPLVGNRAKVDSQQSVILVTVSSNQYDK</sequence>
<evidence type="ECO:0000256" key="3">
    <source>
        <dbReference type="ARBA" id="ARBA00022692"/>
    </source>
</evidence>
<dbReference type="PANTHER" id="PTHR31552">
    <property type="entry name" value="SERPENTINE RECEPTOR CLASS GAMMA"/>
    <property type="match status" value="1"/>
</dbReference>
<evidence type="ECO:0000256" key="6">
    <source>
        <dbReference type="RuleBase" id="RU280813"/>
    </source>
</evidence>
<protein>
    <recommendedName>
        <fullName evidence="6">Serpentine receptor class gamma</fullName>
    </recommendedName>
</protein>
<dbReference type="EMBL" id="JAKKPZ010000330">
    <property type="protein sequence ID" value="KAI1696379.1"/>
    <property type="molecule type" value="Genomic_DNA"/>
</dbReference>
<dbReference type="GO" id="GO:0004888">
    <property type="term" value="F:transmembrane signaling receptor activity"/>
    <property type="evidence" value="ECO:0007669"/>
    <property type="project" value="InterPro"/>
</dbReference>
<keyword evidence="8" id="KW-1185">Reference proteome</keyword>
<keyword evidence="5 6" id="KW-0472">Membrane</keyword>
<feature type="transmembrane region" description="Helical" evidence="6">
    <location>
        <begin position="86"/>
        <end position="110"/>
    </location>
</feature>
<dbReference type="GO" id="GO:0016020">
    <property type="term" value="C:membrane"/>
    <property type="evidence" value="ECO:0007669"/>
    <property type="project" value="UniProtKB-SubCell"/>
</dbReference>
<dbReference type="AlphaFoldDB" id="A0AAD4MIJ1"/>
<dbReference type="GO" id="GO:0007606">
    <property type="term" value="P:sensory perception of chemical stimulus"/>
    <property type="evidence" value="ECO:0007669"/>
    <property type="project" value="UniProtKB-UniRule"/>
</dbReference>
<evidence type="ECO:0000313" key="7">
    <source>
        <dbReference type="EMBL" id="KAI1696379.1"/>
    </source>
</evidence>
<keyword evidence="4 6" id="KW-1133">Transmembrane helix</keyword>
<feature type="transmembrane region" description="Helical" evidence="6">
    <location>
        <begin position="271"/>
        <end position="290"/>
    </location>
</feature>
<dbReference type="PANTHER" id="PTHR31552:SF8">
    <property type="entry name" value="SERPENTINE RECEPTOR CLASS GAMMA"/>
    <property type="match status" value="1"/>
</dbReference>
<reference evidence="7" key="1">
    <citation type="submission" date="2022-01" db="EMBL/GenBank/DDBJ databases">
        <title>Genome Sequence Resource for Two Populations of Ditylenchus destructor, the Migratory Endoparasitic Phytonematode.</title>
        <authorList>
            <person name="Zhang H."/>
            <person name="Lin R."/>
            <person name="Xie B."/>
        </authorList>
    </citation>
    <scope>NUCLEOTIDE SEQUENCE</scope>
    <source>
        <strain evidence="7">BazhouSP</strain>
    </source>
</reference>
<comment type="subcellular location">
    <subcellularLocation>
        <location evidence="1">Membrane</location>
        <topology evidence="1">Multi-pass membrane protein</topology>
    </subcellularLocation>
</comment>
<name>A0AAD4MIJ1_9BILA</name>